<name>A0A7J6LZA1_PEROL</name>
<dbReference type="Proteomes" id="UP000570595">
    <property type="component" value="Unassembled WGS sequence"/>
</dbReference>
<feature type="compositionally biased region" description="Basic and acidic residues" evidence="2">
    <location>
        <begin position="731"/>
        <end position="745"/>
    </location>
</feature>
<feature type="compositionally biased region" description="Low complexity" evidence="2">
    <location>
        <begin position="1474"/>
        <end position="1483"/>
    </location>
</feature>
<gene>
    <name evidence="4" type="ORF">FOL46_004115</name>
    <name evidence="3" type="ORF">FOZ61_004336</name>
</gene>
<feature type="compositionally biased region" description="Polar residues" evidence="2">
    <location>
        <begin position="1110"/>
        <end position="1130"/>
    </location>
</feature>
<feature type="compositionally biased region" description="Acidic residues" evidence="2">
    <location>
        <begin position="1287"/>
        <end position="1299"/>
    </location>
</feature>
<feature type="compositionally biased region" description="Polar residues" evidence="2">
    <location>
        <begin position="276"/>
        <end position="291"/>
    </location>
</feature>
<protein>
    <submittedName>
        <fullName evidence="4">Uncharacterized protein</fullName>
    </submittedName>
</protein>
<feature type="compositionally biased region" description="Basic and acidic residues" evidence="2">
    <location>
        <begin position="526"/>
        <end position="550"/>
    </location>
</feature>
<reference evidence="5 6" key="1">
    <citation type="submission" date="2020-04" db="EMBL/GenBank/DDBJ databases">
        <title>Perkinsus olseni comparative genomics.</title>
        <authorList>
            <person name="Bogema D.R."/>
        </authorList>
    </citation>
    <scope>NUCLEOTIDE SEQUENCE [LARGE SCALE GENOMIC DNA]</scope>
    <source>
        <strain evidence="3">ATCC PRA-179</strain>
        <strain evidence="4">ATCC PRA-31</strain>
    </source>
</reference>
<feature type="compositionally biased region" description="Basic and acidic residues" evidence="2">
    <location>
        <begin position="1670"/>
        <end position="1688"/>
    </location>
</feature>
<feature type="compositionally biased region" description="Basic and acidic residues" evidence="2">
    <location>
        <begin position="460"/>
        <end position="478"/>
    </location>
</feature>
<feature type="region of interest" description="Disordered" evidence="2">
    <location>
        <begin position="522"/>
        <end position="550"/>
    </location>
</feature>
<feature type="region of interest" description="Disordered" evidence="2">
    <location>
        <begin position="459"/>
        <end position="484"/>
    </location>
</feature>
<feature type="compositionally biased region" description="Polar residues" evidence="2">
    <location>
        <begin position="93"/>
        <end position="112"/>
    </location>
</feature>
<feature type="region of interest" description="Disordered" evidence="2">
    <location>
        <begin position="246"/>
        <end position="299"/>
    </location>
</feature>
<feature type="compositionally biased region" description="Basic and acidic residues" evidence="2">
    <location>
        <begin position="156"/>
        <end position="168"/>
    </location>
</feature>
<feature type="compositionally biased region" description="Basic and acidic residues" evidence="2">
    <location>
        <begin position="1186"/>
        <end position="1198"/>
    </location>
</feature>
<feature type="region of interest" description="Disordered" evidence="2">
    <location>
        <begin position="1040"/>
        <end position="1736"/>
    </location>
</feature>
<feature type="compositionally biased region" description="Basic and acidic residues" evidence="2">
    <location>
        <begin position="357"/>
        <end position="377"/>
    </location>
</feature>
<feature type="compositionally biased region" description="Basic and acidic residues" evidence="2">
    <location>
        <begin position="246"/>
        <end position="259"/>
    </location>
</feature>
<feature type="compositionally biased region" description="Basic and acidic residues" evidence="2">
    <location>
        <begin position="893"/>
        <end position="913"/>
    </location>
</feature>
<evidence type="ECO:0000256" key="2">
    <source>
        <dbReference type="SAM" id="MobiDB-lite"/>
    </source>
</evidence>
<dbReference type="EMBL" id="JABAHT010000248">
    <property type="protein sequence ID" value="KAF4659997.1"/>
    <property type="molecule type" value="Genomic_DNA"/>
</dbReference>
<feature type="compositionally biased region" description="Basic and acidic residues" evidence="2">
    <location>
        <begin position="867"/>
        <end position="885"/>
    </location>
</feature>
<sequence>MLSRFFGEDSQGEGHQHPQHQQQPHHPAGSQEGRDGGLQRSAESIESAGDWRSEELQDMQMKLDSAMERLNRESTLADQLRAALSNKEGEAEQLQQTVQMLQTENNRLSTNPVDDGDVKKLRNRVEEQEAKITALQSALEEAHTVKEPQPSQAQQNKEEDQGLREELGQLKNTVGKYQAELQRREGENSELRDRLAEAQRAEEDQHKDLAGQVSAAEKTVEELRQELQEAHRAQAAAAEKYEARIEELERANSPKREDGSSMASSYEVVDLEPSAGQHSDNTPLQEPTTEASRMAEEDKAALRAELAERTEKVEELQNSVEQLQQQVEDITAQLKESEAGRERTLQELSEATLTLRDQQKNAEEGEARAGEEAESLRRELQAKEATYNDLLQRVEALRAQIEGQAKELVSMTTDKAAEDVKYKEEMAGLKDQLQQAIGRSNLADGLEEELSDAQMALTEAQDREATLREAAEKAKAESSKATAECTELKEKINTLQSSLATSNHQAEEYEKSAADVQASVNALKDQVAKAEEQKEAERQRADTTRSELEDTKKQLAELKAGNASKDKDMEGLRARLEEMHEEFAKAQDDLCSAESMIEEYDQDNRAKGEHIGKLTEALEARDDFISQVTDYRDLLVKDVAVLGGEAESRAALATDYHNQLKAMHEELVEAHRKGNTLAKAWQQSGADKITEVREIASKAAAALKAKDEMIAELKEQYQRLADKYADLAERRQRDVNEERARKESAAEASRTKLSSVVDRAQRMVKSAEDDGAEATSRTEAYITSILGLNDRLMATLKSSSKQSEGETAKILAVLQTERRKRRIAEEALEKVSAESAGQEPSAAASRRLAVHLARHVQDLTATIKELKEKQGEEKSSSPSIEKSDESTESLDSLQRESSRLRRSRPERASEALSKRMASLSALMAQIVTTPADAEETAHHDEEEESDLSPSHAVEPLPSSPASDEEDTLAGVLADTSKSSEAPPDCSAAIQYFQDLVESSIPDSPRFEDVDLEHTSKAAGVQNESDLPAVPTLSLARPEVLRSETDGWSTQVAPSVVGGHPESTIGDVPPPNRVDETSSSDGWDNFAPSTAPPPPPSSSSASSGPGEAWSTERQGSIATTTEVAAASSQPEATRDMEGADGGTGGVRPERARPMGSTGSEGLDFAGSSAEESVEPERLQAVESSPEQDNRPEATQRDADVAETGAGEDAHHSGSWDEWPMEEDTSSPAAARQPESTEDVSSASLRLHQQQQDEEDAAAPPEERRPGGATDPSAHEAPSKTPEIVAAVPEEEMMDAEDTSDDHEAALQEAADSQIGSPSQEPPAPPSVTTEQSAPADESPVGSTQSPTHAHGVVVSADDGHGVVASADDGRGVVAPADDGHGVVAPADDAHDGGGAAPSDEPSGVVPAGEVHQDSPVGVGSDGFDSDGNDEAGPLPEPASSAAAANIDFDVLDTSKAAADSEQERSPTPWDSPKHAQQQQQPAAPLDFSALTEDAQQGQATPWDDSHDDIDDFWGAWEDAHPHTEQQAQSSGAAAGAEKNGAESHELVNTTAERYQEAEASAVAESSRAPVPHESAHPVQEAAHSEDSKAVVESKPPHEADEPTNLWDETEVDSLALDGWDDHVESPHRHPASPTAAAAQLGNSEPLWSHPVNAHTEPDVQQPSAGWSFDQESPRAKSADEERPKQEMHHLPTTAVHSAAHHEGVPKPVSDEKQQSGAKEAAGSKELDDDFWDLLNSA</sequence>
<feature type="region of interest" description="Disordered" evidence="2">
    <location>
        <begin position="138"/>
        <end position="222"/>
    </location>
</feature>
<evidence type="ECO:0000256" key="1">
    <source>
        <dbReference type="SAM" id="Coils"/>
    </source>
</evidence>
<feature type="coiled-coil region" evidence="1">
    <location>
        <begin position="696"/>
        <end position="730"/>
    </location>
</feature>
<dbReference type="Gene3D" id="1.10.287.1490">
    <property type="match status" value="2"/>
</dbReference>
<feature type="compositionally biased region" description="Basic and acidic residues" evidence="2">
    <location>
        <begin position="181"/>
        <end position="209"/>
    </location>
</feature>
<comment type="caution">
    <text evidence="4">The sequence shown here is derived from an EMBL/GenBank/DDBJ whole genome shotgun (WGS) entry which is preliminary data.</text>
</comment>
<dbReference type="PANTHER" id="PTHR45615:SF66">
    <property type="entry name" value="CARD DOMAIN-CONTAINING PROTEIN"/>
    <property type="match status" value="1"/>
</dbReference>
<evidence type="ECO:0000313" key="6">
    <source>
        <dbReference type="Proteomes" id="UP000572268"/>
    </source>
</evidence>
<dbReference type="Proteomes" id="UP000572268">
    <property type="component" value="Unassembled WGS sequence"/>
</dbReference>
<feature type="compositionally biased region" description="Low complexity" evidence="2">
    <location>
        <begin position="1524"/>
        <end position="1537"/>
    </location>
</feature>
<feature type="region of interest" description="Disordered" evidence="2">
    <location>
        <begin position="84"/>
        <end position="119"/>
    </location>
</feature>
<evidence type="ECO:0000313" key="5">
    <source>
        <dbReference type="Proteomes" id="UP000570595"/>
    </source>
</evidence>
<feature type="compositionally biased region" description="Basic and acidic residues" evidence="2">
    <location>
        <begin position="1698"/>
        <end position="1712"/>
    </location>
</feature>
<feature type="region of interest" description="Disordered" evidence="2">
    <location>
        <begin position="867"/>
        <end position="985"/>
    </location>
</feature>
<feature type="compositionally biased region" description="Low complexity" evidence="2">
    <location>
        <begin position="1412"/>
        <end position="1421"/>
    </location>
</feature>
<feature type="region of interest" description="Disordered" evidence="2">
    <location>
        <begin position="1012"/>
        <end position="1031"/>
    </location>
</feature>
<proteinExistence type="predicted"/>
<dbReference type="PANTHER" id="PTHR45615">
    <property type="entry name" value="MYOSIN HEAVY CHAIN, NON-MUSCLE"/>
    <property type="match status" value="1"/>
</dbReference>
<evidence type="ECO:0000313" key="3">
    <source>
        <dbReference type="EMBL" id="KAF4659997.1"/>
    </source>
</evidence>
<feature type="compositionally biased region" description="Low complexity" evidence="2">
    <location>
        <begin position="1556"/>
        <end position="1567"/>
    </location>
</feature>
<feature type="compositionally biased region" description="Polar residues" evidence="2">
    <location>
        <begin position="1237"/>
        <end position="1246"/>
    </location>
</feature>
<evidence type="ECO:0000313" key="4">
    <source>
        <dbReference type="EMBL" id="KAF4664628.1"/>
    </source>
</evidence>
<organism evidence="4 6">
    <name type="scientific">Perkinsus olseni</name>
    <name type="common">Perkinsus atlanticus</name>
    <dbReference type="NCBI Taxonomy" id="32597"/>
    <lineage>
        <taxon>Eukaryota</taxon>
        <taxon>Sar</taxon>
        <taxon>Alveolata</taxon>
        <taxon>Perkinsozoa</taxon>
        <taxon>Perkinsea</taxon>
        <taxon>Perkinsida</taxon>
        <taxon>Perkinsidae</taxon>
        <taxon>Perkinsus</taxon>
    </lineage>
</organism>
<feature type="region of interest" description="Disordered" evidence="2">
    <location>
        <begin position="351"/>
        <end position="377"/>
    </location>
</feature>
<dbReference type="OrthoDB" id="439572at2759"/>
<accession>A0A7J6LZA1</accession>
<feature type="region of interest" description="Disordered" evidence="2">
    <location>
        <begin position="731"/>
        <end position="754"/>
    </location>
</feature>
<dbReference type="EMBL" id="JABANN010000254">
    <property type="protein sequence ID" value="KAF4664628.1"/>
    <property type="molecule type" value="Genomic_DNA"/>
</dbReference>
<feature type="region of interest" description="Disordered" evidence="2">
    <location>
        <begin position="1"/>
        <end position="70"/>
    </location>
</feature>
<keyword evidence="1" id="KW-0175">Coiled coil</keyword>
<feature type="compositionally biased region" description="Basic and acidic residues" evidence="2">
    <location>
        <begin position="1581"/>
        <end position="1599"/>
    </location>
</feature>